<feature type="coiled-coil region" evidence="2">
    <location>
        <begin position="123"/>
        <end position="162"/>
    </location>
</feature>
<evidence type="ECO:0000256" key="1">
    <source>
        <dbReference type="ARBA" id="ARBA00023236"/>
    </source>
</evidence>
<proteinExistence type="predicted"/>
<dbReference type="GO" id="GO:0046870">
    <property type="term" value="F:cadmium ion binding"/>
    <property type="evidence" value="ECO:0007669"/>
    <property type="project" value="TreeGrafter"/>
</dbReference>
<gene>
    <name evidence="4" type="ORF">GCM10007047_28650</name>
</gene>
<dbReference type="PANTHER" id="PTHR38430:SF1">
    <property type="entry name" value="PROTEIN-ARGININE KINASE ACTIVATOR PROTEIN"/>
    <property type="match status" value="1"/>
</dbReference>
<dbReference type="PIRSF" id="PIRSF015034">
    <property type="entry name" value="YacH"/>
    <property type="match status" value="1"/>
</dbReference>
<dbReference type="EMBL" id="BMXG01000021">
    <property type="protein sequence ID" value="GHC09609.1"/>
    <property type="molecule type" value="Genomic_DNA"/>
</dbReference>
<accession>A0A8J3DDF5</accession>
<keyword evidence="5" id="KW-1185">Reference proteome</keyword>
<name>A0A8J3DDF5_9BACT</name>
<dbReference type="InterPro" id="IPR036876">
    <property type="entry name" value="UVR_dom_sf"/>
</dbReference>
<reference evidence="4" key="1">
    <citation type="journal article" date="2014" name="Int. J. Syst. Evol. Microbiol.">
        <title>Complete genome sequence of Corynebacterium casei LMG S-19264T (=DSM 44701T), isolated from a smear-ripened cheese.</title>
        <authorList>
            <consortium name="US DOE Joint Genome Institute (JGI-PGF)"/>
            <person name="Walter F."/>
            <person name="Albersmeier A."/>
            <person name="Kalinowski J."/>
            <person name="Ruckert C."/>
        </authorList>
    </citation>
    <scope>NUCLEOTIDE SEQUENCE</scope>
    <source>
        <strain evidence="4">KCTC 12870</strain>
    </source>
</reference>
<dbReference type="GO" id="GO:0008270">
    <property type="term" value="F:zinc ion binding"/>
    <property type="evidence" value="ECO:0007669"/>
    <property type="project" value="TreeGrafter"/>
</dbReference>
<dbReference type="Proteomes" id="UP000642829">
    <property type="component" value="Unassembled WGS sequence"/>
</dbReference>
<dbReference type="GO" id="GO:0005507">
    <property type="term" value="F:copper ion binding"/>
    <property type="evidence" value="ECO:0007669"/>
    <property type="project" value="TreeGrafter"/>
</dbReference>
<evidence type="ECO:0000256" key="2">
    <source>
        <dbReference type="SAM" id="Coils"/>
    </source>
</evidence>
<dbReference type="GO" id="GO:1990170">
    <property type="term" value="P:stress response to cadmium ion"/>
    <property type="evidence" value="ECO:0007669"/>
    <property type="project" value="TreeGrafter"/>
</dbReference>
<dbReference type="Gene3D" id="4.10.860.10">
    <property type="entry name" value="UVR domain"/>
    <property type="match status" value="1"/>
</dbReference>
<dbReference type="RefSeq" id="WP_189516446.1">
    <property type="nucleotide sequence ID" value="NZ_BMXG01000021.1"/>
</dbReference>
<keyword evidence="1" id="KW-0742">SOS response</keyword>
<reference evidence="4" key="2">
    <citation type="submission" date="2020-09" db="EMBL/GenBank/DDBJ databases">
        <authorList>
            <person name="Sun Q."/>
            <person name="Kim S."/>
        </authorList>
    </citation>
    <scope>NUCLEOTIDE SEQUENCE</scope>
    <source>
        <strain evidence="4">KCTC 12870</strain>
    </source>
</reference>
<comment type="caution">
    <text evidence="4">The sequence shown here is derived from an EMBL/GenBank/DDBJ whole genome shotgun (WGS) entry which is preliminary data.</text>
</comment>
<dbReference type="GO" id="GO:0050897">
    <property type="term" value="F:cobalt ion binding"/>
    <property type="evidence" value="ECO:0007669"/>
    <property type="project" value="TreeGrafter"/>
</dbReference>
<protein>
    <recommendedName>
        <fullName evidence="3">UVR domain-containing protein</fullName>
    </recommendedName>
</protein>
<dbReference type="GO" id="GO:0009432">
    <property type="term" value="P:SOS response"/>
    <property type="evidence" value="ECO:0007669"/>
    <property type="project" value="UniProtKB-KW"/>
</dbReference>
<dbReference type="PROSITE" id="PS50151">
    <property type="entry name" value="UVR"/>
    <property type="match status" value="1"/>
</dbReference>
<dbReference type="PANTHER" id="PTHR38430">
    <property type="entry name" value="PROTEIN-ARGININE KINASE ACTIVATOR PROTEIN"/>
    <property type="match status" value="1"/>
</dbReference>
<keyword evidence="2" id="KW-0175">Coiled coil</keyword>
<dbReference type="SUPFAM" id="SSF46600">
    <property type="entry name" value="C-terminal UvrC-binding domain of UvrB"/>
    <property type="match status" value="1"/>
</dbReference>
<sequence length="171" mass="18817">MAKPPDCSHCQKPATIHLTQIINNQIKKLDFCENCPHQKGVTDPTGFSLAQLLAQNDLSASTGADGSLTCSACGFSPSDFKRLGRLGCPECYESLGDFISPMLEKMHRGTHHTGKCPDELLARIQITRRIEAIEKALREAIEEEAYEEAARLRDELKALQNTQVSGNVNYG</sequence>
<evidence type="ECO:0000313" key="4">
    <source>
        <dbReference type="EMBL" id="GHC09609.1"/>
    </source>
</evidence>
<evidence type="ECO:0000259" key="3">
    <source>
        <dbReference type="PROSITE" id="PS50151"/>
    </source>
</evidence>
<dbReference type="InterPro" id="IPR025542">
    <property type="entry name" value="YacH"/>
</dbReference>
<dbReference type="GO" id="GO:1990169">
    <property type="term" value="P:stress response to copper ion"/>
    <property type="evidence" value="ECO:0007669"/>
    <property type="project" value="TreeGrafter"/>
</dbReference>
<feature type="domain" description="UVR" evidence="3">
    <location>
        <begin position="127"/>
        <end position="162"/>
    </location>
</feature>
<evidence type="ECO:0000313" key="5">
    <source>
        <dbReference type="Proteomes" id="UP000642829"/>
    </source>
</evidence>
<keyword evidence="1" id="KW-0227">DNA damage</keyword>
<dbReference type="Pfam" id="PF02151">
    <property type="entry name" value="UVR"/>
    <property type="match status" value="1"/>
</dbReference>
<organism evidence="4 5">
    <name type="scientific">Cerasicoccus arenae</name>
    <dbReference type="NCBI Taxonomy" id="424488"/>
    <lineage>
        <taxon>Bacteria</taxon>
        <taxon>Pseudomonadati</taxon>
        <taxon>Verrucomicrobiota</taxon>
        <taxon>Opitutia</taxon>
        <taxon>Puniceicoccales</taxon>
        <taxon>Cerasicoccaceae</taxon>
        <taxon>Cerasicoccus</taxon>
    </lineage>
</organism>
<dbReference type="AlphaFoldDB" id="A0A8J3DDF5"/>
<dbReference type="InterPro" id="IPR001943">
    <property type="entry name" value="UVR_dom"/>
</dbReference>